<dbReference type="EMBL" id="JABBWD010000002">
    <property type="protein sequence ID" value="KAG1783335.1"/>
    <property type="molecule type" value="Genomic_DNA"/>
</dbReference>
<accession>A0A9P7A807</accession>
<comment type="caution">
    <text evidence="2">The sequence shown here is derived from an EMBL/GenBank/DDBJ whole genome shotgun (WGS) entry which is preliminary data.</text>
</comment>
<protein>
    <submittedName>
        <fullName evidence="2">Uncharacterized protein</fullName>
    </submittedName>
</protein>
<dbReference type="AlphaFoldDB" id="A0A9P7A807"/>
<feature type="region of interest" description="Disordered" evidence="1">
    <location>
        <begin position="186"/>
        <end position="212"/>
    </location>
</feature>
<dbReference type="Proteomes" id="UP000714275">
    <property type="component" value="Unassembled WGS sequence"/>
</dbReference>
<evidence type="ECO:0000313" key="2">
    <source>
        <dbReference type="EMBL" id="KAG1783335.1"/>
    </source>
</evidence>
<evidence type="ECO:0000313" key="3">
    <source>
        <dbReference type="Proteomes" id="UP000714275"/>
    </source>
</evidence>
<dbReference type="OrthoDB" id="2638440at2759"/>
<reference evidence="2" key="1">
    <citation type="journal article" date="2020" name="New Phytol.">
        <title>Comparative genomics reveals dynamic genome evolution in host specialist ectomycorrhizal fungi.</title>
        <authorList>
            <person name="Lofgren L.A."/>
            <person name="Nguyen N.H."/>
            <person name="Vilgalys R."/>
            <person name="Ruytinx J."/>
            <person name="Liao H.L."/>
            <person name="Branco S."/>
            <person name="Kuo A."/>
            <person name="LaButti K."/>
            <person name="Lipzen A."/>
            <person name="Andreopoulos W."/>
            <person name="Pangilinan J."/>
            <person name="Riley R."/>
            <person name="Hundley H."/>
            <person name="Na H."/>
            <person name="Barry K."/>
            <person name="Grigoriev I.V."/>
            <person name="Stajich J.E."/>
            <person name="Kennedy P.G."/>
        </authorList>
    </citation>
    <scope>NUCLEOTIDE SEQUENCE</scope>
    <source>
        <strain evidence="2">DOB743</strain>
    </source>
</reference>
<sequence>MQPPATGPLYTYVQAVNQVMRLLPIRDEEPFHGLSGQFLFVGYVGHANQLSPIYWPEEYLGLTHPPHEIIRHVGFLLAAHDNTRSSIYKIENGGSTFLNDCKTDYCAPNSHGGISPIWSPVFSSPEQHTLMDTLLLPFLYPSIFRLGRRHSLRRYFGYEPKYEPMMMELTSIFDYLPVPTLPDDNPELTSIKTQSSSEVAPPHPDLPWRRTARSDPLDKGQKLLLRGMLAASPWGRSIKLAKYLFIGHLLVGAPTNPFLFPKAVSRQLITTSFLGALRYYQKTYEELSSELPTIVNDDGSQTVLGWSYLRNRFVDFYIDITSEIRKVMQGSTSPLVGFAVNEEMKMQKILALINALNSGDQQLVQNAICDLIQTQAFKEALWVALLLAYLYPDAIQTWTGYLQKGVIGILTTLMYQAFTLQIPSDSTNLKAPELHPRIMAALDDMYDYPDRFASFFQVARELPSLQESNVLVMDPKHRVPKLITDKKGVRWMKSSRDLKSIDVVPAMIDYEVPNARFVFPVSSSDVQMHITYFTKP</sequence>
<gene>
    <name evidence="2" type="ORF">EV702DRAFT_1191760</name>
</gene>
<proteinExistence type="predicted"/>
<keyword evidence="3" id="KW-1185">Reference proteome</keyword>
<name>A0A9P7A807_9AGAM</name>
<feature type="compositionally biased region" description="Polar residues" evidence="1">
    <location>
        <begin position="187"/>
        <end position="198"/>
    </location>
</feature>
<evidence type="ECO:0000256" key="1">
    <source>
        <dbReference type="SAM" id="MobiDB-lite"/>
    </source>
</evidence>
<organism evidence="2 3">
    <name type="scientific">Suillus placidus</name>
    <dbReference type="NCBI Taxonomy" id="48579"/>
    <lineage>
        <taxon>Eukaryota</taxon>
        <taxon>Fungi</taxon>
        <taxon>Dikarya</taxon>
        <taxon>Basidiomycota</taxon>
        <taxon>Agaricomycotina</taxon>
        <taxon>Agaricomycetes</taxon>
        <taxon>Agaricomycetidae</taxon>
        <taxon>Boletales</taxon>
        <taxon>Suillineae</taxon>
        <taxon>Suillaceae</taxon>
        <taxon>Suillus</taxon>
    </lineage>
</organism>